<organism evidence="1 2">
    <name type="scientific">Terrisporobacter hibernicus</name>
    <dbReference type="NCBI Taxonomy" id="2813371"/>
    <lineage>
        <taxon>Bacteria</taxon>
        <taxon>Bacillati</taxon>
        <taxon>Bacillota</taxon>
        <taxon>Clostridia</taxon>
        <taxon>Peptostreptococcales</taxon>
        <taxon>Peptostreptococcaceae</taxon>
        <taxon>Terrisporobacter</taxon>
    </lineage>
</organism>
<dbReference type="RefSeq" id="WP_228416220.1">
    <property type="nucleotide sequence ID" value="NZ_CP081135.1"/>
</dbReference>
<accession>A0AAX2ZIT5</accession>
<protein>
    <recommendedName>
        <fullName evidence="3">Protein phosphatase 2C</fullName>
    </recommendedName>
</protein>
<evidence type="ECO:0000313" key="2">
    <source>
        <dbReference type="Proteomes" id="UP001198983"/>
    </source>
</evidence>
<dbReference type="KEGG" id="tem:JW646_00700"/>
<proteinExistence type="predicted"/>
<dbReference type="Proteomes" id="UP001198983">
    <property type="component" value="Chromosome"/>
</dbReference>
<keyword evidence="2" id="KW-1185">Reference proteome</keyword>
<evidence type="ECO:0008006" key="3">
    <source>
        <dbReference type="Google" id="ProtNLM"/>
    </source>
</evidence>
<reference evidence="1 2" key="1">
    <citation type="journal article" date="2023" name="Int. J. Syst. Evol. Microbiol.">
        <title>Terrisporobacter hibernicus sp. nov., isolated from bovine faeces in Northern Ireland.</title>
        <authorList>
            <person name="Mitchell M."/>
            <person name="Nguyen S.V."/>
            <person name="Connor M."/>
            <person name="Fairley D.J."/>
            <person name="Donoghue O."/>
            <person name="Marshall H."/>
            <person name="Koolman L."/>
            <person name="McMullan G."/>
            <person name="Schaffer K.E."/>
            <person name="McGrath J.W."/>
            <person name="Fanning S."/>
        </authorList>
    </citation>
    <scope>NUCLEOTIDE SEQUENCE [LARGE SCALE GENOMIC DNA]</scope>
    <source>
        <strain evidence="1 2">MCA3</strain>
    </source>
</reference>
<evidence type="ECO:0000313" key="1">
    <source>
        <dbReference type="EMBL" id="UEL48004.1"/>
    </source>
</evidence>
<dbReference type="EMBL" id="CP081135">
    <property type="protein sequence ID" value="UEL48004.1"/>
    <property type="molecule type" value="Genomic_DNA"/>
</dbReference>
<sequence>MEIDIKEFELLCDKGSGTYNEDIVGLCKKGAWVLDGATGLNNKNLISKESDAKWYVSWWNKYLKENIGKDNSLKEIVLEGLEKIKKEYLLKLNGLKVENLDLPSASAVIIKFYEDKLEYLLLGDCTLFLNKLNENTIIKDERVCKFDEKVFSKMENLNKRGNLTILEKNSILLPLIIENRLKKNNDKGYWILEFNKEAVEKSIHGYMDVDDEVKIMMSSDGFSCAWDRYNIFKDSEMIKIGQHNGIEYIKNKIRKLEKEDNNGMIFPRFKESDDSSCVYLHIRKK</sequence>
<gene>
    <name evidence="1" type="ORF">JW646_00700</name>
</gene>
<dbReference type="AlphaFoldDB" id="A0AAX2ZIT5"/>
<name>A0AAX2ZIT5_9FIRM</name>